<keyword evidence="4" id="KW-0997">Cell inner membrane</keyword>
<evidence type="ECO:0000256" key="5">
    <source>
        <dbReference type="ARBA" id="ARBA00022692"/>
    </source>
</evidence>
<dbReference type="CDD" id="cd06261">
    <property type="entry name" value="TM_PBP2"/>
    <property type="match status" value="1"/>
</dbReference>
<organism evidence="10 11">
    <name type="scientific">Aquamicrobium zhengzhouense</name>
    <dbReference type="NCBI Taxonomy" id="2781738"/>
    <lineage>
        <taxon>Bacteria</taxon>
        <taxon>Pseudomonadati</taxon>
        <taxon>Pseudomonadota</taxon>
        <taxon>Alphaproteobacteria</taxon>
        <taxon>Hyphomicrobiales</taxon>
        <taxon>Phyllobacteriaceae</taxon>
        <taxon>Aquamicrobium</taxon>
    </lineage>
</organism>
<name>A0ABS0SEV1_9HYPH</name>
<proteinExistence type="inferred from homology"/>
<evidence type="ECO:0000256" key="8">
    <source>
        <dbReference type="RuleBase" id="RU363032"/>
    </source>
</evidence>
<dbReference type="InterPro" id="IPR000515">
    <property type="entry name" value="MetI-like"/>
</dbReference>
<evidence type="ECO:0000256" key="2">
    <source>
        <dbReference type="ARBA" id="ARBA00022448"/>
    </source>
</evidence>
<dbReference type="PROSITE" id="PS50928">
    <property type="entry name" value="ABC_TM1"/>
    <property type="match status" value="1"/>
</dbReference>
<comment type="subcellular location">
    <subcellularLocation>
        <location evidence="1">Cell inner membrane</location>
        <topology evidence="1">Multi-pass membrane protein</topology>
    </subcellularLocation>
    <subcellularLocation>
        <location evidence="8">Cell membrane</location>
        <topology evidence="8">Multi-pass membrane protein</topology>
    </subcellularLocation>
</comment>
<keyword evidence="7 8" id="KW-0472">Membrane</keyword>
<sequence>MTTTAATRPTFSVDLWWIPRAIVLGLLAFAIFGPLANLVLWTVTERWYFPHALPLEYGVSYWGRVFSPRGTAMESLTNSVVVAFLTVALAMALAVPAGYALARLKLPWRALIMLAFLIPQAFPNLPVYVNIARLFYQFGLNGTVAGVVLVHVTHGLVYAVWIATAAFSAIDRELEDAARSIGASPLRTFRDVTLPLAAPGLLASAIFVFLESLDEFTGSYFVGAPDVNTMPLLLYTASSGGNYQIASITAVLLLIPSVGFMLVVERFLKSDVLSKVGH</sequence>
<feature type="transmembrane region" description="Helical" evidence="8">
    <location>
        <begin position="243"/>
        <end position="264"/>
    </location>
</feature>
<dbReference type="Proteomes" id="UP000601789">
    <property type="component" value="Unassembled WGS sequence"/>
</dbReference>
<dbReference type="EMBL" id="JADGMQ010000010">
    <property type="protein sequence ID" value="MBI1621802.1"/>
    <property type="molecule type" value="Genomic_DNA"/>
</dbReference>
<evidence type="ECO:0000259" key="9">
    <source>
        <dbReference type="PROSITE" id="PS50928"/>
    </source>
</evidence>
<feature type="transmembrane region" description="Helical" evidence="8">
    <location>
        <begin position="148"/>
        <end position="170"/>
    </location>
</feature>
<dbReference type="PANTHER" id="PTHR43357">
    <property type="entry name" value="INNER MEMBRANE ABC TRANSPORTER PERMEASE PROTEIN YDCV"/>
    <property type="match status" value="1"/>
</dbReference>
<accession>A0ABS0SEV1</accession>
<dbReference type="PANTHER" id="PTHR43357:SF4">
    <property type="entry name" value="INNER MEMBRANE ABC TRANSPORTER PERMEASE PROTEIN YDCV"/>
    <property type="match status" value="1"/>
</dbReference>
<protein>
    <submittedName>
        <fullName evidence="10">ABC transporter permease</fullName>
    </submittedName>
</protein>
<keyword evidence="11" id="KW-1185">Reference proteome</keyword>
<dbReference type="Gene3D" id="1.10.3720.10">
    <property type="entry name" value="MetI-like"/>
    <property type="match status" value="1"/>
</dbReference>
<evidence type="ECO:0000256" key="7">
    <source>
        <dbReference type="ARBA" id="ARBA00023136"/>
    </source>
</evidence>
<dbReference type="Pfam" id="PF00528">
    <property type="entry name" value="BPD_transp_1"/>
    <property type="match status" value="1"/>
</dbReference>
<dbReference type="RefSeq" id="WP_198477289.1">
    <property type="nucleotide sequence ID" value="NZ_JADGMQ010000010.1"/>
</dbReference>
<evidence type="ECO:0000256" key="4">
    <source>
        <dbReference type="ARBA" id="ARBA00022519"/>
    </source>
</evidence>
<evidence type="ECO:0000313" key="11">
    <source>
        <dbReference type="Proteomes" id="UP000601789"/>
    </source>
</evidence>
<dbReference type="InterPro" id="IPR035906">
    <property type="entry name" value="MetI-like_sf"/>
</dbReference>
<feature type="transmembrane region" description="Helical" evidence="8">
    <location>
        <begin position="114"/>
        <end position="136"/>
    </location>
</feature>
<feature type="transmembrane region" description="Helical" evidence="8">
    <location>
        <begin position="80"/>
        <end position="102"/>
    </location>
</feature>
<feature type="domain" description="ABC transmembrane type-1" evidence="9">
    <location>
        <begin position="76"/>
        <end position="264"/>
    </location>
</feature>
<comment type="similarity">
    <text evidence="8">Belongs to the binding-protein-dependent transport system permease family.</text>
</comment>
<comment type="caution">
    <text evidence="10">The sequence shown here is derived from an EMBL/GenBank/DDBJ whole genome shotgun (WGS) entry which is preliminary data.</text>
</comment>
<reference evidence="10 11" key="1">
    <citation type="submission" date="2020-10" db="EMBL/GenBank/DDBJ databases">
        <title>Aquamicrobium zhengzhouensis sp. nov., a exopolysaccharide producing bacterium isolated from farmland soil.</title>
        <authorList>
            <person name="Wang X."/>
        </authorList>
    </citation>
    <scope>NUCLEOTIDE SEQUENCE [LARGE SCALE GENOMIC DNA]</scope>
    <source>
        <strain evidence="11">cd-1</strain>
    </source>
</reference>
<keyword evidence="6 8" id="KW-1133">Transmembrane helix</keyword>
<feature type="transmembrane region" description="Helical" evidence="8">
    <location>
        <begin position="191"/>
        <end position="210"/>
    </location>
</feature>
<keyword evidence="2 8" id="KW-0813">Transport</keyword>
<keyword evidence="5 8" id="KW-0812">Transmembrane</keyword>
<dbReference type="SUPFAM" id="SSF161098">
    <property type="entry name" value="MetI-like"/>
    <property type="match status" value="1"/>
</dbReference>
<evidence type="ECO:0000256" key="3">
    <source>
        <dbReference type="ARBA" id="ARBA00022475"/>
    </source>
</evidence>
<keyword evidence="3" id="KW-1003">Cell membrane</keyword>
<evidence type="ECO:0000313" key="10">
    <source>
        <dbReference type="EMBL" id="MBI1621802.1"/>
    </source>
</evidence>
<evidence type="ECO:0000256" key="1">
    <source>
        <dbReference type="ARBA" id="ARBA00004429"/>
    </source>
</evidence>
<gene>
    <name evidence="10" type="ORF">IOD40_14160</name>
</gene>
<feature type="transmembrane region" description="Helical" evidence="8">
    <location>
        <begin position="21"/>
        <end position="43"/>
    </location>
</feature>
<evidence type="ECO:0000256" key="6">
    <source>
        <dbReference type="ARBA" id="ARBA00022989"/>
    </source>
</evidence>